<proteinExistence type="predicted"/>
<dbReference type="WBParaSite" id="MCU_012583-RA">
    <property type="protein sequence ID" value="MCU_012583-RA"/>
    <property type="gene ID" value="MCU_012583"/>
</dbReference>
<sequence>MKVRVDVSCETEFEATSSAAEDSVGSAGASEASSNKGRVARDVVEEKSVAESKVEGGGGRGKGVKRKNLRLQKTATAKLRLPEPADIIDPPLKADELLLALSQRTSADLQRTHTTLSSDSSHAVISVSSNTLALTFQRRSPHSLSNSCKYQSIDASEQFTHAITDHLLEYRRLSSVLVKNSRERKFAGRLTKV</sequence>
<reference evidence="2" key="1">
    <citation type="submission" date="2019-11" db="UniProtKB">
        <authorList>
            <consortium name="WormBaseParasite"/>
        </authorList>
    </citation>
    <scope>IDENTIFICATION</scope>
</reference>
<feature type="compositionally biased region" description="Low complexity" evidence="1">
    <location>
        <begin position="8"/>
        <end position="34"/>
    </location>
</feature>
<dbReference type="AlphaFoldDB" id="A0A5K3G3A0"/>
<feature type="compositionally biased region" description="Basic and acidic residues" evidence="1">
    <location>
        <begin position="39"/>
        <end position="54"/>
    </location>
</feature>
<protein>
    <submittedName>
        <fullName evidence="2">Uncharacterized protein</fullName>
    </submittedName>
</protein>
<organism evidence="2">
    <name type="scientific">Mesocestoides corti</name>
    <name type="common">Flatworm</name>
    <dbReference type="NCBI Taxonomy" id="53468"/>
    <lineage>
        <taxon>Eukaryota</taxon>
        <taxon>Metazoa</taxon>
        <taxon>Spiralia</taxon>
        <taxon>Lophotrochozoa</taxon>
        <taxon>Platyhelminthes</taxon>
        <taxon>Cestoda</taxon>
        <taxon>Eucestoda</taxon>
        <taxon>Cyclophyllidea</taxon>
        <taxon>Mesocestoididae</taxon>
        <taxon>Mesocestoides</taxon>
    </lineage>
</organism>
<feature type="region of interest" description="Disordered" evidence="1">
    <location>
        <begin position="1"/>
        <end position="65"/>
    </location>
</feature>
<evidence type="ECO:0000313" key="2">
    <source>
        <dbReference type="WBParaSite" id="MCU_012583-RA"/>
    </source>
</evidence>
<evidence type="ECO:0000256" key="1">
    <source>
        <dbReference type="SAM" id="MobiDB-lite"/>
    </source>
</evidence>
<accession>A0A5K3G3A0</accession>
<name>A0A5K3G3A0_MESCO</name>